<dbReference type="InterPro" id="IPR029058">
    <property type="entry name" value="AB_hydrolase_fold"/>
</dbReference>
<dbReference type="InterPro" id="IPR000073">
    <property type="entry name" value="AB_hydrolase_1"/>
</dbReference>
<evidence type="ECO:0000313" key="13">
    <source>
        <dbReference type="Proteomes" id="UP000663860"/>
    </source>
</evidence>
<reference evidence="12" key="1">
    <citation type="submission" date="2021-02" db="EMBL/GenBank/DDBJ databases">
        <authorList>
            <person name="Nowell W R."/>
        </authorList>
    </citation>
    <scope>NUCLEOTIDE SEQUENCE</scope>
</reference>
<gene>
    <name evidence="12" type="ORF">IZO911_LOCUS6346</name>
</gene>
<comment type="caution">
    <text evidence="12">The sequence shown here is derived from an EMBL/GenBank/DDBJ whole genome shotgun (WGS) entry which is preliminary data.</text>
</comment>
<dbReference type="NCBIfam" id="TIGR01249">
    <property type="entry name" value="pro_imino_pep_1"/>
    <property type="match status" value="1"/>
</dbReference>
<evidence type="ECO:0000256" key="2">
    <source>
        <dbReference type="ARBA" id="ARBA00004496"/>
    </source>
</evidence>
<dbReference type="Pfam" id="PF00561">
    <property type="entry name" value="Abhydrolase_1"/>
    <property type="match status" value="1"/>
</dbReference>
<dbReference type="Gene3D" id="3.40.50.1820">
    <property type="entry name" value="alpha/beta hydrolase"/>
    <property type="match status" value="1"/>
</dbReference>
<dbReference type="InterPro" id="IPR005944">
    <property type="entry name" value="Pro_iminopeptidase"/>
</dbReference>
<evidence type="ECO:0000256" key="4">
    <source>
        <dbReference type="ARBA" id="ARBA00022438"/>
    </source>
</evidence>
<keyword evidence="4 8" id="KW-0031">Aminopeptidase</keyword>
<evidence type="ECO:0000256" key="1">
    <source>
        <dbReference type="ARBA" id="ARBA00001585"/>
    </source>
</evidence>
<protein>
    <recommendedName>
        <fullName evidence="8 10">Proline iminopeptidase</fullName>
        <shortName evidence="8">PIP</shortName>
        <ecNumber evidence="8 10">3.4.11.5</ecNumber>
    </recommendedName>
    <alternativeName>
        <fullName evidence="8">Prolyl aminopeptidase</fullName>
    </alternativeName>
</protein>
<evidence type="ECO:0000256" key="9">
    <source>
        <dbReference type="PIRSR" id="PIRSR006431-1"/>
    </source>
</evidence>
<evidence type="ECO:0000256" key="8">
    <source>
        <dbReference type="PIRNR" id="PIRNR006431"/>
    </source>
</evidence>
<evidence type="ECO:0000256" key="5">
    <source>
        <dbReference type="ARBA" id="ARBA00022490"/>
    </source>
</evidence>
<dbReference type="AlphaFoldDB" id="A0A813S4H5"/>
<evidence type="ECO:0000256" key="3">
    <source>
        <dbReference type="ARBA" id="ARBA00010088"/>
    </source>
</evidence>
<evidence type="ECO:0000313" key="12">
    <source>
        <dbReference type="EMBL" id="CAF0790012.1"/>
    </source>
</evidence>
<proteinExistence type="inferred from homology"/>
<evidence type="ECO:0000259" key="11">
    <source>
        <dbReference type="Pfam" id="PF00561"/>
    </source>
</evidence>
<dbReference type="SUPFAM" id="SSF53474">
    <property type="entry name" value="alpha/beta-Hydrolases"/>
    <property type="match status" value="1"/>
</dbReference>
<feature type="active site" description="Nucleophile" evidence="9">
    <location>
        <position position="123"/>
    </location>
</feature>
<dbReference type="PRINTS" id="PR00793">
    <property type="entry name" value="PROAMNOPTASE"/>
</dbReference>
<dbReference type="Proteomes" id="UP000663860">
    <property type="component" value="Unassembled WGS sequence"/>
</dbReference>
<dbReference type="PANTHER" id="PTHR43722:SF1">
    <property type="entry name" value="PROLINE IMINOPEPTIDASE"/>
    <property type="match status" value="1"/>
</dbReference>
<dbReference type="EMBL" id="CAJNOE010000039">
    <property type="protein sequence ID" value="CAF0790012.1"/>
    <property type="molecule type" value="Genomic_DNA"/>
</dbReference>
<accession>A0A813S4H5</accession>
<evidence type="ECO:0000256" key="6">
    <source>
        <dbReference type="ARBA" id="ARBA00022670"/>
    </source>
</evidence>
<evidence type="ECO:0000256" key="10">
    <source>
        <dbReference type="RuleBase" id="RU003421"/>
    </source>
</evidence>
<name>A0A813S4H5_9BILA</name>
<dbReference type="GO" id="GO:0005737">
    <property type="term" value="C:cytoplasm"/>
    <property type="evidence" value="ECO:0007669"/>
    <property type="project" value="UniProtKB-SubCell"/>
</dbReference>
<dbReference type="EC" id="3.4.11.5" evidence="8 10"/>
<dbReference type="PIRSF" id="PIRSF006431">
    <property type="entry name" value="Pept_S33"/>
    <property type="match status" value="1"/>
</dbReference>
<comment type="subcellular location">
    <subcellularLocation>
        <location evidence="2 8">Cytoplasm</location>
    </subcellularLocation>
</comment>
<sequence length="329" mass="37321">MSPINTTTEETKQLRDLYPEIEPYKTGMLKVSEIHTLYYEEVGNPSGKPIVFVHGGPGGGSVSSDRQFFDSEAYRIILYHQRGAGDSTPHACLEENTTWDLVEDLEKLRKHVNVDKWVVFCGSWGSTLSLAYAETHPERVKALILRGIFCCRRKELLWFYQEGASMIFPDAWDKYLEPIPVGERGDLMSAYHRRLTGNNEEEKLKAATAWSVWEMATSRLYVDPASIARATDDAKFAVAFARIEAHYFVNGAFMNDDEQLLKNADKIKDIPGVIVQGRYDVVCPARSAWDLHKVWPKGELHFVDAAGHSRKEPGIIHQLVIATDKFRDL</sequence>
<keyword evidence="5 8" id="KW-0963">Cytoplasm</keyword>
<dbReference type="InterPro" id="IPR002410">
    <property type="entry name" value="Peptidase_S33"/>
</dbReference>
<organism evidence="12 13">
    <name type="scientific">Adineta steineri</name>
    <dbReference type="NCBI Taxonomy" id="433720"/>
    <lineage>
        <taxon>Eukaryota</taxon>
        <taxon>Metazoa</taxon>
        <taxon>Spiralia</taxon>
        <taxon>Gnathifera</taxon>
        <taxon>Rotifera</taxon>
        <taxon>Eurotatoria</taxon>
        <taxon>Bdelloidea</taxon>
        <taxon>Adinetida</taxon>
        <taxon>Adinetidae</taxon>
        <taxon>Adineta</taxon>
    </lineage>
</organism>
<evidence type="ECO:0000256" key="7">
    <source>
        <dbReference type="ARBA" id="ARBA00022801"/>
    </source>
</evidence>
<keyword evidence="6 8" id="KW-0645">Protease</keyword>
<feature type="active site" description="Proton donor" evidence="9">
    <location>
        <position position="308"/>
    </location>
</feature>
<feature type="active site" evidence="9">
    <location>
        <position position="280"/>
    </location>
</feature>
<dbReference type="GO" id="GO:0004177">
    <property type="term" value="F:aminopeptidase activity"/>
    <property type="evidence" value="ECO:0007669"/>
    <property type="project" value="UniProtKB-UniRule"/>
</dbReference>
<dbReference type="GO" id="GO:0006508">
    <property type="term" value="P:proteolysis"/>
    <property type="evidence" value="ECO:0007669"/>
    <property type="project" value="UniProtKB-KW"/>
</dbReference>
<comment type="catalytic activity">
    <reaction evidence="1 8 10">
        <text>Release of N-terminal proline from a peptide.</text>
        <dbReference type="EC" id="3.4.11.5"/>
    </reaction>
</comment>
<keyword evidence="7 8" id="KW-0378">Hydrolase</keyword>
<comment type="similarity">
    <text evidence="3 8 10">Belongs to the peptidase S33 family.</text>
</comment>
<dbReference type="PANTHER" id="PTHR43722">
    <property type="entry name" value="PROLINE IMINOPEPTIDASE"/>
    <property type="match status" value="1"/>
</dbReference>
<feature type="domain" description="AB hydrolase-1" evidence="11">
    <location>
        <begin position="48"/>
        <end position="308"/>
    </location>
</feature>